<organism evidence="2 3">
    <name type="scientific">Streptomyces fragilis</name>
    <dbReference type="NCBI Taxonomy" id="67301"/>
    <lineage>
        <taxon>Bacteria</taxon>
        <taxon>Bacillati</taxon>
        <taxon>Actinomycetota</taxon>
        <taxon>Actinomycetes</taxon>
        <taxon>Kitasatosporales</taxon>
        <taxon>Streptomycetaceae</taxon>
        <taxon>Streptomyces</taxon>
    </lineage>
</organism>
<sequence>MPEPEVTATEEFLPTGPDDVEQPGSQDEFIARGVRIERGLRSLTLAGQVRVRGGLVELLSSGGRVLASAPARKARLLRMRFGWSDRVLLELGGAHYILTLRDDETDAGLAEARPERRAEGAESPAARLARTVRLAARPH</sequence>
<dbReference type="RefSeq" id="WP_108957166.1">
    <property type="nucleotide sequence ID" value="NZ_BEVZ01000012.1"/>
</dbReference>
<accession>A0ABV2YQM1</accession>
<dbReference type="Proteomes" id="UP001550850">
    <property type="component" value="Unassembled WGS sequence"/>
</dbReference>
<reference evidence="2 3" key="1">
    <citation type="submission" date="2024-06" db="EMBL/GenBank/DDBJ databases">
        <title>The Natural Products Discovery Center: Release of the First 8490 Sequenced Strains for Exploring Actinobacteria Biosynthetic Diversity.</title>
        <authorList>
            <person name="Kalkreuter E."/>
            <person name="Kautsar S.A."/>
            <person name="Yang D."/>
            <person name="Bader C.D."/>
            <person name="Teijaro C.N."/>
            <person name="Fluegel L."/>
            <person name="Davis C.M."/>
            <person name="Simpson J.R."/>
            <person name="Lauterbach L."/>
            <person name="Steele A.D."/>
            <person name="Gui C."/>
            <person name="Meng S."/>
            <person name="Li G."/>
            <person name="Viehrig K."/>
            <person name="Ye F."/>
            <person name="Su P."/>
            <person name="Kiefer A.F."/>
            <person name="Nichols A."/>
            <person name="Cepeda A.J."/>
            <person name="Yan W."/>
            <person name="Fan B."/>
            <person name="Jiang Y."/>
            <person name="Adhikari A."/>
            <person name="Zheng C.-J."/>
            <person name="Schuster L."/>
            <person name="Cowan T.M."/>
            <person name="Smanski M.J."/>
            <person name="Chevrette M.G."/>
            <person name="De Carvalho L.P.S."/>
            <person name="Shen B."/>
        </authorList>
    </citation>
    <scope>NUCLEOTIDE SEQUENCE [LARGE SCALE GENOMIC DNA]</scope>
    <source>
        <strain evidence="2 3">NPDC038104</strain>
    </source>
</reference>
<keyword evidence="3" id="KW-1185">Reference proteome</keyword>
<feature type="region of interest" description="Disordered" evidence="1">
    <location>
        <begin position="1"/>
        <end position="25"/>
    </location>
</feature>
<evidence type="ECO:0000256" key="1">
    <source>
        <dbReference type="SAM" id="MobiDB-lite"/>
    </source>
</evidence>
<dbReference type="EMBL" id="JBEZUR010000080">
    <property type="protein sequence ID" value="MEU3558035.1"/>
    <property type="molecule type" value="Genomic_DNA"/>
</dbReference>
<proteinExistence type="predicted"/>
<comment type="caution">
    <text evidence="2">The sequence shown here is derived from an EMBL/GenBank/DDBJ whole genome shotgun (WGS) entry which is preliminary data.</text>
</comment>
<evidence type="ECO:0000313" key="2">
    <source>
        <dbReference type="EMBL" id="MEU3558035.1"/>
    </source>
</evidence>
<evidence type="ECO:0000313" key="3">
    <source>
        <dbReference type="Proteomes" id="UP001550850"/>
    </source>
</evidence>
<protein>
    <submittedName>
        <fullName evidence="2">Uncharacterized protein</fullName>
    </submittedName>
</protein>
<gene>
    <name evidence="2" type="ORF">AB0E65_28075</name>
</gene>
<name>A0ABV2YQM1_9ACTN</name>